<dbReference type="Pfam" id="PF01876">
    <property type="entry name" value="RNase_P_p30"/>
    <property type="match status" value="1"/>
</dbReference>
<dbReference type="Proteomes" id="UP000688137">
    <property type="component" value="Unassembled WGS sequence"/>
</dbReference>
<evidence type="ECO:0000313" key="2">
    <source>
        <dbReference type="Proteomes" id="UP000688137"/>
    </source>
</evidence>
<proteinExistence type="predicted"/>
<evidence type="ECO:0000313" key="1">
    <source>
        <dbReference type="EMBL" id="CAD8043413.1"/>
    </source>
</evidence>
<dbReference type="EMBL" id="CAJJDM010000002">
    <property type="protein sequence ID" value="CAD8043413.1"/>
    <property type="molecule type" value="Genomic_DNA"/>
</dbReference>
<dbReference type="OMA" id="ITCIEEN"/>
<dbReference type="InterPro" id="IPR002738">
    <property type="entry name" value="RNase_P_p30"/>
</dbReference>
<protein>
    <submittedName>
        <fullName evidence="1">Uncharacterized protein</fullName>
    </submittedName>
</protein>
<dbReference type="PANTHER" id="PTHR13031:SF0">
    <property type="entry name" value="RIBONUCLEASE P PROTEIN SUBUNIT P30"/>
    <property type="match status" value="1"/>
</dbReference>
<gene>
    <name evidence="1" type="ORF">PPRIM_AZ9-3.1.T0050064</name>
</gene>
<organism evidence="1 2">
    <name type="scientific">Paramecium primaurelia</name>
    <dbReference type="NCBI Taxonomy" id="5886"/>
    <lineage>
        <taxon>Eukaryota</taxon>
        <taxon>Sar</taxon>
        <taxon>Alveolata</taxon>
        <taxon>Ciliophora</taxon>
        <taxon>Intramacronucleata</taxon>
        <taxon>Oligohymenophorea</taxon>
        <taxon>Peniculida</taxon>
        <taxon>Parameciidae</taxon>
        <taxon>Paramecium</taxon>
    </lineage>
</organism>
<comment type="caution">
    <text evidence="1">The sequence shown here is derived from an EMBL/GenBank/DDBJ whole genome shotgun (WGS) entry which is preliminary data.</text>
</comment>
<sequence length="296" mass="34000">MHSDLNLRSFYAGDSQKDNQLIQLLITCIEENYHNVAISNYVKDQQITKQNASSFKPYTEEFLLQKQQQSPNISQFTGKIKQYSRLTLEASDTKFLGSIKQDNQFLQGYDIIAIKPKSEAVFIYLCTTLTYFDIITFDCFEKLPFIPKAKVSSQLLDKNVMFEINYGDAVQDPNKRRQFISNAQIIINATKGRNIIMSSDTNYWLYHRSPYDLVALGMTIGLKKDQATQAVSTNADMVIKHGIHRKACKGVICEAAQQDIEYFEAKKKQIKDKQQEKISKKIKLSQEAYAVIQNEQ</sequence>
<dbReference type="GO" id="GO:0003723">
    <property type="term" value="F:RNA binding"/>
    <property type="evidence" value="ECO:0007669"/>
    <property type="project" value="TreeGrafter"/>
</dbReference>
<dbReference type="AlphaFoldDB" id="A0A8S1JME6"/>
<accession>A0A8S1JME6</accession>
<dbReference type="GO" id="GO:0008033">
    <property type="term" value="P:tRNA processing"/>
    <property type="evidence" value="ECO:0007669"/>
    <property type="project" value="InterPro"/>
</dbReference>
<keyword evidence="2" id="KW-1185">Reference proteome</keyword>
<reference evidence="1" key="1">
    <citation type="submission" date="2021-01" db="EMBL/GenBank/DDBJ databases">
        <authorList>
            <consortium name="Genoscope - CEA"/>
            <person name="William W."/>
        </authorList>
    </citation>
    <scope>NUCLEOTIDE SEQUENCE</scope>
</reference>
<name>A0A8S1JME6_PARPR</name>
<dbReference type="GO" id="GO:0005655">
    <property type="term" value="C:nucleolar ribonuclease P complex"/>
    <property type="evidence" value="ECO:0007669"/>
    <property type="project" value="TreeGrafter"/>
</dbReference>
<dbReference type="PANTHER" id="PTHR13031">
    <property type="entry name" value="RIBONUCLEASE P SUBUNIT P30"/>
    <property type="match status" value="1"/>
</dbReference>